<reference evidence="1 2" key="1">
    <citation type="submission" date="2014-04" db="EMBL/GenBank/DDBJ databases">
        <authorList>
            <consortium name="DOE Joint Genome Institute"/>
            <person name="Kuo A."/>
            <person name="Kohler A."/>
            <person name="Nagy L.G."/>
            <person name="Floudas D."/>
            <person name="Copeland A."/>
            <person name="Barry K.W."/>
            <person name="Cichocki N."/>
            <person name="Veneault-Fourrey C."/>
            <person name="LaButti K."/>
            <person name="Lindquist E.A."/>
            <person name="Lipzen A."/>
            <person name="Lundell T."/>
            <person name="Morin E."/>
            <person name="Murat C."/>
            <person name="Sun H."/>
            <person name="Tunlid A."/>
            <person name="Henrissat B."/>
            <person name="Grigoriev I.V."/>
            <person name="Hibbett D.S."/>
            <person name="Martin F."/>
            <person name="Nordberg H.P."/>
            <person name="Cantor M.N."/>
            <person name="Hua S.X."/>
        </authorList>
    </citation>
    <scope>NUCLEOTIDE SEQUENCE [LARGE SCALE GENOMIC DNA]</scope>
    <source>
        <strain evidence="1 2">LaAM-08-1</strain>
    </source>
</reference>
<reference evidence="2" key="2">
    <citation type="submission" date="2015-01" db="EMBL/GenBank/DDBJ databases">
        <title>Evolutionary Origins and Diversification of the Mycorrhizal Mutualists.</title>
        <authorList>
            <consortium name="DOE Joint Genome Institute"/>
            <consortium name="Mycorrhizal Genomics Consortium"/>
            <person name="Kohler A."/>
            <person name="Kuo A."/>
            <person name="Nagy L.G."/>
            <person name="Floudas D."/>
            <person name="Copeland A."/>
            <person name="Barry K.W."/>
            <person name="Cichocki N."/>
            <person name="Veneault-Fourrey C."/>
            <person name="LaButti K."/>
            <person name="Lindquist E.A."/>
            <person name="Lipzen A."/>
            <person name="Lundell T."/>
            <person name="Morin E."/>
            <person name="Murat C."/>
            <person name="Riley R."/>
            <person name="Ohm R."/>
            <person name="Sun H."/>
            <person name="Tunlid A."/>
            <person name="Henrissat B."/>
            <person name="Grigoriev I.V."/>
            <person name="Hibbett D.S."/>
            <person name="Martin F."/>
        </authorList>
    </citation>
    <scope>NUCLEOTIDE SEQUENCE [LARGE SCALE GENOMIC DNA]</scope>
    <source>
        <strain evidence="2">LaAM-08-1</strain>
    </source>
</reference>
<dbReference type="EMBL" id="KN838546">
    <property type="protein sequence ID" value="KIK07699.1"/>
    <property type="molecule type" value="Genomic_DNA"/>
</dbReference>
<sequence>MVSDETLLKDAQNDNLVTKLRESFTTLVISAAIEPLKVRGPMTQYAVRMRLSWRFSPSTPSRDRSPKTIHTNPVLGQHRCSAATDGAIVEACHLTIDSCFTRRDYSQRHLLYLETMVAGTRLLEAEEKLDNLKI</sequence>
<keyword evidence="2" id="KW-1185">Reference proteome</keyword>
<proteinExistence type="predicted"/>
<accession>A0A0C9Y1B3</accession>
<dbReference type="HOGENOM" id="CLU_1896539_0_0_1"/>
<dbReference type="AlphaFoldDB" id="A0A0C9Y1B3"/>
<organism evidence="1 2">
    <name type="scientific">Laccaria amethystina LaAM-08-1</name>
    <dbReference type="NCBI Taxonomy" id="1095629"/>
    <lineage>
        <taxon>Eukaryota</taxon>
        <taxon>Fungi</taxon>
        <taxon>Dikarya</taxon>
        <taxon>Basidiomycota</taxon>
        <taxon>Agaricomycotina</taxon>
        <taxon>Agaricomycetes</taxon>
        <taxon>Agaricomycetidae</taxon>
        <taxon>Agaricales</taxon>
        <taxon>Agaricineae</taxon>
        <taxon>Hydnangiaceae</taxon>
        <taxon>Laccaria</taxon>
    </lineage>
</organism>
<evidence type="ECO:0000313" key="2">
    <source>
        <dbReference type="Proteomes" id="UP000054477"/>
    </source>
</evidence>
<name>A0A0C9Y1B3_9AGAR</name>
<gene>
    <name evidence="1" type="ORF">K443DRAFT_170081</name>
</gene>
<dbReference type="Proteomes" id="UP000054477">
    <property type="component" value="Unassembled WGS sequence"/>
</dbReference>
<evidence type="ECO:0000313" key="1">
    <source>
        <dbReference type="EMBL" id="KIK07699.1"/>
    </source>
</evidence>
<protein>
    <submittedName>
        <fullName evidence="1">Uncharacterized protein</fullName>
    </submittedName>
</protein>